<dbReference type="Pfam" id="PF05955">
    <property type="entry name" value="Herpes_gp2"/>
    <property type="match status" value="1"/>
</dbReference>
<feature type="compositionally biased region" description="Low complexity" evidence="1">
    <location>
        <begin position="163"/>
        <end position="180"/>
    </location>
</feature>
<dbReference type="RefSeq" id="YP_009054975.1">
    <property type="nucleotide sequence ID" value="NC_024771.1"/>
</dbReference>
<dbReference type="GO" id="GO:0016020">
    <property type="term" value="C:membrane"/>
    <property type="evidence" value="ECO:0007669"/>
    <property type="project" value="InterPro"/>
</dbReference>
<keyword evidence="2" id="KW-0812">Transmembrane</keyword>
<sequence>MMLSWVLCLLLAGPAHPSWYGLPGAEANDDTAPTVTVSAADGGEGSETTAETTPPASRAFSGTPAASTGAPPTLSGLSKEFTAGASSLDAPAFTALATREPAIASEAATRASIAEVNAAEETPTHPPNETFKAPRFSLTATTTPFAAAGSTSATPALSTTKRPGAAPAAPDDDPGSFSPAPITPPGPLGRDMKISVGTKNKRYLIASCTVVTRADLVVLWKIGNASVNAFGMGTRRRRATVRGVMVDVVVGTVNIPWGNVLPLSDLQCAACVEETDANGVQTYPACVTGAVRLPCPGPQRTDILFSTSGDRAACVTSNLPARPVVRWTVAARALPLDYPVESWSDVGPGECGVLRSEIHIPAMPRADPTASASYLCEVSPPGGQTTSDFKFFGRAPRTPRGSGLVTMVTVSTLSVVCLLCFMCCRLARPMSLN</sequence>
<dbReference type="KEGG" id="vg:20194382"/>
<keyword evidence="2" id="KW-0472">Membrane</keyword>
<dbReference type="Proteomes" id="UP000172799">
    <property type="component" value="Segment"/>
</dbReference>
<evidence type="ECO:0000313" key="4">
    <source>
        <dbReference type="Proteomes" id="UP000172799"/>
    </source>
</evidence>
<dbReference type="InterPro" id="IPR010278">
    <property type="entry name" value="Varicellovirus_Gp2_glycop"/>
</dbReference>
<proteinExistence type="predicted"/>
<keyword evidence="3" id="KW-0946">Virion</keyword>
<evidence type="ECO:0000256" key="2">
    <source>
        <dbReference type="SAM" id="Phobius"/>
    </source>
</evidence>
<feature type="transmembrane region" description="Helical" evidence="2">
    <location>
        <begin position="404"/>
        <end position="427"/>
    </location>
</feature>
<name>A0A077B7P4_9ALPH</name>
<evidence type="ECO:0000256" key="1">
    <source>
        <dbReference type="SAM" id="MobiDB-lite"/>
    </source>
</evidence>
<feature type="region of interest" description="Disordered" evidence="1">
    <location>
        <begin position="31"/>
        <end position="78"/>
    </location>
</feature>
<feature type="compositionally biased region" description="Low complexity" evidence="1">
    <location>
        <begin position="46"/>
        <end position="57"/>
    </location>
</feature>
<dbReference type="GO" id="GO:0016032">
    <property type="term" value="P:viral process"/>
    <property type="evidence" value="ECO:0007669"/>
    <property type="project" value="InterPro"/>
</dbReference>
<feature type="compositionally biased region" description="Polar residues" evidence="1">
    <location>
        <begin position="145"/>
        <end position="161"/>
    </location>
</feature>
<keyword evidence="4" id="KW-1185">Reference proteome</keyword>
<evidence type="ECO:0000313" key="3">
    <source>
        <dbReference type="EMBL" id="AIL02989.1"/>
    </source>
</evidence>
<organism evidence="3 4">
    <name type="scientific">Equid alphaherpesvirus 3</name>
    <dbReference type="NCBI Taxonomy" id="80341"/>
    <lineage>
        <taxon>Viruses</taxon>
        <taxon>Duplodnaviria</taxon>
        <taxon>Heunggongvirae</taxon>
        <taxon>Peploviricota</taxon>
        <taxon>Herviviricetes</taxon>
        <taxon>Herpesvirales</taxon>
        <taxon>Orthoherpesviridae</taxon>
        <taxon>Alphaherpesvirinae</taxon>
        <taxon>Varicellovirus</taxon>
        <taxon>Varicellovirus equidalpha3</taxon>
    </lineage>
</organism>
<gene>
    <name evidence="3" type="primary">ORF71</name>
</gene>
<protein>
    <submittedName>
        <fullName evidence="3">Envelope glycoprotein J</fullName>
    </submittedName>
</protein>
<dbReference type="OrthoDB" id="39506at10239"/>
<keyword evidence="3" id="KW-0261">Viral envelope protein</keyword>
<reference evidence="3 4" key="1">
    <citation type="submission" date="2014-06" db="EMBL/GenBank/DDBJ databases">
        <title>Comparative genome analysis of equine alphaherpesviruses.</title>
        <authorList>
            <person name="Sijmons S."/>
            <person name="Vissani A."/>
            <person name="Silva Tordoya M."/>
            <person name="Muylkens B."/>
            <person name="Thiry E."/>
            <person name="Maes P."/>
            <person name="Matthijnssens J."/>
            <person name="Barrandeguy M."/>
            <person name="Van Ranst M."/>
        </authorList>
    </citation>
    <scope>NUCLEOTIDE SEQUENCE [LARGE SCALE GENOMIC DNA]</scope>
    <source>
        <strain evidence="3">AR/2007/C3A</strain>
    </source>
</reference>
<accession>A0A077B7P4</accession>
<keyword evidence="2" id="KW-1133">Transmembrane helix</keyword>
<dbReference type="EMBL" id="KM051845">
    <property type="protein sequence ID" value="AIL02989.1"/>
    <property type="molecule type" value="Genomic_DNA"/>
</dbReference>
<feature type="region of interest" description="Disordered" evidence="1">
    <location>
        <begin position="145"/>
        <end position="193"/>
    </location>
</feature>
<dbReference type="GeneID" id="20194382"/>
<dbReference type="GO" id="GO:0019031">
    <property type="term" value="C:viral envelope"/>
    <property type="evidence" value="ECO:0007669"/>
    <property type="project" value="UniProtKB-KW"/>
</dbReference>